<reference evidence="2" key="1">
    <citation type="journal article" date="2019" name="Int. J. Syst. Evol. Microbiol.">
        <title>The Global Catalogue of Microorganisms (GCM) 10K type strain sequencing project: providing services to taxonomists for standard genome sequencing and annotation.</title>
        <authorList>
            <consortium name="The Broad Institute Genomics Platform"/>
            <consortium name="The Broad Institute Genome Sequencing Center for Infectious Disease"/>
            <person name="Wu L."/>
            <person name="Ma J."/>
        </authorList>
    </citation>
    <scope>NUCLEOTIDE SEQUENCE [LARGE SCALE GENOMIC DNA]</scope>
    <source>
        <strain evidence="2">CCUG 52478</strain>
    </source>
</reference>
<accession>A0ABW3VV47</accession>
<dbReference type="EMBL" id="JBHTLX010000004">
    <property type="protein sequence ID" value="MFD1246435.1"/>
    <property type="molecule type" value="Genomic_DNA"/>
</dbReference>
<sequence length="158" mass="16404">MIIPMLPELFTGFIVALSQSTPTGLALVESAIDRAIKEIETATHTLKPADFDAHAFIPKPAFGTADRSAELALHHQRAHSVMKETLDGVLEDLHRFKDACALARADIKGVDGDAGAALLASTRAVESLGNADTDHGDTAYDNAVQSAAGADGADGQGA</sequence>
<gene>
    <name evidence="1" type="ORF">ACFQ3F_01420</name>
</gene>
<protein>
    <submittedName>
        <fullName evidence="1">Uncharacterized protein</fullName>
    </submittedName>
</protein>
<organism evidence="1 2">
    <name type="scientific">Nocardioides ginsengisoli</name>
    <dbReference type="NCBI Taxonomy" id="363868"/>
    <lineage>
        <taxon>Bacteria</taxon>
        <taxon>Bacillati</taxon>
        <taxon>Actinomycetota</taxon>
        <taxon>Actinomycetes</taxon>
        <taxon>Propionibacteriales</taxon>
        <taxon>Nocardioidaceae</taxon>
        <taxon>Nocardioides</taxon>
    </lineage>
</organism>
<keyword evidence="2" id="KW-1185">Reference proteome</keyword>
<dbReference type="RefSeq" id="WP_367922142.1">
    <property type="nucleotide sequence ID" value="NZ_BAABAC010000052.1"/>
</dbReference>
<name>A0ABW3VV47_9ACTN</name>
<comment type="caution">
    <text evidence="1">The sequence shown here is derived from an EMBL/GenBank/DDBJ whole genome shotgun (WGS) entry which is preliminary data.</text>
</comment>
<dbReference type="Proteomes" id="UP001597229">
    <property type="component" value="Unassembled WGS sequence"/>
</dbReference>
<proteinExistence type="predicted"/>
<evidence type="ECO:0000313" key="2">
    <source>
        <dbReference type="Proteomes" id="UP001597229"/>
    </source>
</evidence>
<evidence type="ECO:0000313" key="1">
    <source>
        <dbReference type="EMBL" id="MFD1246435.1"/>
    </source>
</evidence>